<gene>
    <name evidence="3" type="ORF">TCMB3V08_LOCUS10930</name>
</gene>
<feature type="region of interest" description="Disordered" evidence="1">
    <location>
        <begin position="207"/>
        <end position="226"/>
    </location>
</feature>
<dbReference type="InterPro" id="IPR050314">
    <property type="entry name" value="Glycosyl_Hydrlase_18"/>
</dbReference>
<dbReference type="InterPro" id="IPR029070">
    <property type="entry name" value="Chitinase_insertion_sf"/>
</dbReference>
<dbReference type="Gene3D" id="3.10.50.10">
    <property type="match status" value="2"/>
</dbReference>
<proteinExistence type="predicted"/>
<evidence type="ECO:0000259" key="2">
    <source>
        <dbReference type="PROSITE" id="PS51910"/>
    </source>
</evidence>
<dbReference type="GO" id="GO:0006032">
    <property type="term" value="P:chitin catabolic process"/>
    <property type="evidence" value="ECO:0007669"/>
    <property type="project" value="TreeGrafter"/>
</dbReference>
<dbReference type="Pfam" id="PF00704">
    <property type="entry name" value="Glyco_hydro_18"/>
    <property type="match status" value="1"/>
</dbReference>
<dbReference type="GO" id="GO:0005576">
    <property type="term" value="C:extracellular region"/>
    <property type="evidence" value="ECO:0007669"/>
    <property type="project" value="TreeGrafter"/>
</dbReference>
<dbReference type="AlphaFoldDB" id="A0A7R9JGZ3"/>
<dbReference type="PANTHER" id="PTHR11177:SF403">
    <property type="entry name" value="CHITINASE 2-RELATED"/>
    <property type="match status" value="1"/>
</dbReference>
<dbReference type="GO" id="GO:0004568">
    <property type="term" value="F:chitinase activity"/>
    <property type="evidence" value="ECO:0007669"/>
    <property type="project" value="TreeGrafter"/>
</dbReference>
<dbReference type="InterPro" id="IPR017853">
    <property type="entry name" value="GH"/>
</dbReference>
<dbReference type="SUPFAM" id="SSF54556">
    <property type="entry name" value="Chitinase insertion domain"/>
    <property type="match status" value="1"/>
</dbReference>
<dbReference type="Gene3D" id="3.20.20.80">
    <property type="entry name" value="Glycosidases"/>
    <property type="match status" value="1"/>
</dbReference>
<dbReference type="EMBL" id="OE187506">
    <property type="protein sequence ID" value="CAD7578389.1"/>
    <property type="molecule type" value="Genomic_DNA"/>
</dbReference>
<dbReference type="GO" id="GO:0008061">
    <property type="term" value="F:chitin binding"/>
    <property type="evidence" value="ECO:0007669"/>
    <property type="project" value="TreeGrafter"/>
</dbReference>
<dbReference type="SUPFAM" id="SSF51445">
    <property type="entry name" value="(Trans)glycosidases"/>
    <property type="match status" value="1"/>
</dbReference>
<dbReference type="PROSITE" id="PS51910">
    <property type="entry name" value="GH18_2"/>
    <property type="match status" value="1"/>
</dbReference>
<dbReference type="PANTHER" id="PTHR11177">
    <property type="entry name" value="CHITINASE"/>
    <property type="match status" value="1"/>
</dbReference>
<organism evidence="3">
    <name type="scientific">Timema californicum</name>
    <name type="common">California timema</name>
    <name type="synonym">Walking stick</name>
    <dbReference type="NCBI Taxonomy" id="61474"/>
    <lineage>
        <taxon>Eukaryota</taxon>
        <taxon>Metazoa</taxon>
        <taxon>Ecdysozoa</taxon>
        <taxon>Arthropoda</taxon>
        <taxon>Hexapoda</taxon>
        <taxon>Insecta</taxon>
        <taxon>Pterygota</taxon>
        <taxon>Neoptera</taxon>
        <taxon>Polyneoptera</taxon>
        <taxon>Phasmatodea</taxon>
        <taxon>Timematodea</taxon>
        <taxon>Timematoidea</taxon>
        <taxon>Timematidae</taxon>
        <taxon>Timema</taxon>
    </lineage>
</organism>
<dbReference type="GO" id="GO:0005975">
    <property type="term" value="P:carbohydrate metabolic process"/>
    <property type="evidence" value="ECO:0007669"/>
    <property type="project" value="InterPro"/>
</dbReference>
<accession>A0A7R9JGZ3</accession>
<evidence type="ECO:0000313" key="3">
    <source>
        <dbReference type="EMBL" id="CAD7578389.1"/>
    </source>
</evidence>
<dbReference type="InterPro" id="IPR001223">
    <property type="entry name" value="Glyco_hydro18_cat"/>
</dbReference>
<reference evidence="3" key="1">
    <citation type="submission" date="2020-11" db="EMBL/GenBank/DDBJ databases">
        <authorList>
            <person name="Tran Van P."/>
        </authorList>
    </citation>
    <scope>NUCLEOTIDE SEQUENCE</scope>
</reference>
<feature type="compositionally biased region" description="Basic and acidic residues" evidence="1">
    <location>
        <begin position="209"/>
        <end position="220"/>
    </location>
</feature>
<protein>
    <submittedName>
        <fullName evidence="3">(California timema) hypothetical protein</fullName>
    </submittedName>
</protein>
<name>A0A7R9JGZ3_TIMCA</name>
<sequence>MGVPLYGRTFFVEGLNEVTSLGDPAQEKGFQGPYTREDGFMGYNEELGRLNLEEADPNLRGGRVENYLGKTTPSSPDRDSNLDLPILGSLAQHKTIALTNYTIEICEELNANKSSWKQFWDEKSVTPFAVNGNQVIAYDNERSIAEKVKFAIKNKLGGIMVWSVDTDDFHGDCYEKDDNAIAASYPLMRAINKAVFVSQREQANEVITQEEKDTANKKESVNSSSGTALGSLGLCLALIFFGL</sequence>
<feature type="domain" description="GH18" evidence="2">
    <location>
        <begin position="1"/>
        <end position="198"/>
    </location>
</feature>
<evidence type="ECO:0000256" key="1">
    <source>
        <dbReference type="SAM" id="MobiDB-lite"/>
    </source>
</evidence>